<dbReference type="InterPro" id="IPR022038">
    <property type="entry name" value="Ig-like_bact"/>
</dbReference>
<keyword evidence="3" id="KW-1185">Reference proteome</keyword>
<protein>
    <submittedName>
        <fullName evidence="2">Bacterial Ig-like domain-containing protein</fullName>
    </submittedName>
</protein>
<organism evidence="2 3">
    <name type="scientific">Hominenteromicrobium mulieris</name>
    <dbReference type="NCBI Taxonomy" id="2885357"/>
    <lineage>
        <taxon>Bacteria</taxon>
        <taxon>Bacillati</taxon>
        <taxon>Bacillota</taxon>
        <taxon>Clostridia</taxon>
        <taxon>Eubacteriales</taxon>
        <taxon>Oscillospiraceae</taxon>
        <taxon>Hominenteromicrobium</taxon>
    </lineage>
</organism>
<reference evidence="2" key="1">
    <citation type="submission" date="2021-10" db="EMBL/GenBank/DDBJ databases">
        <title>Anaerobic single-cell dispensing facilitates the cultivation of human gut bacteria.</title>
        <authorList>
            <person name="Afrizal A."/>
        </authorList>
    </citation>
    <scope>NUCLEOTIDE SEQUENCE</scope>
    <source>
        <strain evidence="2">CLA-AA-H250</strain>
    </source>
</reference>
<gene>
    <name evidence="2" type="ORF">LKD31_05645</name>
</gene>
<proteinExistence type="predicted"/>
<sequence>MRVFQMVMAVLFCAALTFYLWVAVPRVQAQDTSMPVLTDETDGELALSVTAPESAYCAGLHAEDAHDGDLTDEICIAGMSALLDGDRRRIKYVVFDADCHAATLTRTVRYTDYNPPRFALNVPSTYRTGEMPALLAQITAEDVMDGDVSDRIRLFTEDITFVENDMYTLPVSVTNSYGGQSEMQLYMQLSDSSLEIRLKQGIVYVKAGEKFEPKDYLEGVFDHAGTVVKVKKQTVTQIDTAKPGCYPVQYAAETETETVRACLTVIVEEGKT</sequence>
<accession>A0AAE3AKI7</accession>
<evidence type="ECO:0000313" key="2">
    <source>
        <dbReference type="EMBL" id="MCC2136495.1"/>
    </source>
</evidence>
<dbReference type="Pfam" id="PF07523">
    <property type="entry name" value="Big_3"/>
    <property type="match status" value="1"/>
</dbReference>
<dbReference type="RefSeq" id="WP_308448969.1">
    <property type="nucleotide sequence ID" value="NZ_JAJEQC010000004.1"/>
</dbReference>
<evidence type="ECO:0000259" key="1">
    <source>
        <dbReference type="Pfam" id="PF07523"/>
    </source>
</evidence>
<dbReference type="AlphaFoldDB" id="A0AAE3AKI7"/>
<comment type="caution">
    <text evidence="2">The sequence shown here is derived from an EMBL/GenBank/DDBJ whole genome shotgun (WGS) entry which is preliminary data.</text>
</comment>
<dbReference type="Proteomes" id="UP001199424">
    <property type="component" value="Unassembled WGS sequence"/>
</dbReference>
<name>A0AAE3AKI7_9FIRM</name>
<dbReference type="EMBL" id="JAJEQC010000004">
    <property type="protein sequence ID" value="MCC2136495.1"/>
    <property type="molecule type" value="Genomic_DNA"/>
</dbReference>
<evidence type="ECO:0000313" key="3">
    <source>
        <dbReference type="Proteomes" id="UP001199424"/>
    </source>
</evidence>
<feature type="domain" description="Ig-like" evidence="1">
    <location>
        <begin position="208"/>
        <end position="259"/>
    </location>
</feature>